<evidence type="ECO:0000256" key="1">
    <source>
        <dbReference type="ARBA" id="ARBA00000385"/>
    </source>
</evidence>
<feature type="domain" description="tRNA pseudouridylate synthase B C-terminal" evidence="8">
    <location>
        <begin position="182"/>
        <end position="242"/>
    </location>
</feature>
<evidence type="ECO:0000256" key="3">
    <source>
        <dbReference type="ARBA" id="ARBA00022694"/>
    </source>
</evidence>
<name>A0A3N1XZR0_9GAMM</name>
<dbReference type="GO" id="GO:0031119">
    <property type="term" value="P:tRNA pseudouridine synthesis"/>
    <property type="evidence" value="ECO:0007669"/>
    <property type="project" value="UniProtKB-UniRule"/>
</dbReference>
<dbReference type="SUPFAM" id="SSF55120">
    <property type="entry name" value="Pseudouridine synthase"/>
    <property type="match status" value="1"/>
</dbReference>
<dbReference type="Proteomes" id="UP000276634">
    <property type="component" value="Unassembled WGS sequence"/>
</dbReference>
<dbReference type="GO" id="GO:0003723">
    <property type="term" value="F:RNA binding"/>
    <property type="evidence" value="ECO:0007669"/>
    <property type="project" value="InterPro"/>
</dbReference>
<keyword evidence="10" id="KW-1185">Reference proteome</keyword>
<dbReference type="EC" id="5.4.99.25" evidence="5"/>
<dbReference type="Pfam" id="PF09157">
    <property type="entry name" value="TruB-C_2"/>
    <property type="match status" value="1"/>
</dbReference>
<dbReference type="InterPro" id="IPR002501">
    <property type="entry name" value="PsdUridine_synth_N"/>
</dbReference>
<dbReference type="InterPro" id="IPR014780">
    <property type="entry name" value="tRNA_psdUridine_synth_TruB"/>
</dbReference>
<dbReference type="InterPro" id="IPR015947">
    <property type="entry name" value="PUA-like_sf"/>
</dbReference>
<dbReference type="GO" id="GO:1990481">
    <property type="term" value="P:mRNA pseudouridine synthesis"/>
    <property type="evidence" value="ECO:0007669"/>
    <property type="project" value="TreeGrafter"/>
</dbReference>
<comment type="caution">
    <text evidence="9">The sequence shown here is derived from an EMBL/GenBank/DDBJ whole genome shotgun (WGS) entry which is preliminary data.</text>
</comment>
<dbReference type="PANTHER" id="PTHR13767">
    <property type="entry name" value="TRNA-PSEUDOURIDINE SYNTHASE"/>
    <property type="match status" value="1"/>
</dbReference>
<dbReference type="EMBL" id="RJVI01000002">
    <property type="protein sequence ID" value="ROR32094.1"/>
    <property type="molecule type" value="Genomic_DNA"/>
</dbReference>
<dbReference type="PANTHER" id="PTHR13767:SF2">
    <property type="entry name" value="PSEUDOURIDYLATE SYNTHASE TRUB1"/>
    <property type="match status" value="1"/>
</dbReference>
<dbReference type="NCBIfam" id="TIGR00431">
    <property type="entry name" value="TruB"/>
    <property type="match status" value="1"/>
</dbReference>
<feature type="domain" description="tRNA pseudouridine synthase II TruB subfamily 1 C-terminal" evidence="7">
    <location>
        <begin position="246"/>
        <end position="302"/>
    </location>
</feature>
<dbReference type="FunFam" id="3.30.2350.10:FF:000011">
    <property type="entry name" value="tRNA pseudouridine synthase B"/>
    <property type="match status" value="1"/>
</dbReference>
<evidence type="ECO:0000256" key="5">
    <source>
        <dbReference type="HAMAP-Rule" id="MF_01080"/>
    </source>
</evidence>
<dbReference type="Gene3D" id="3.30.2350.10">
    <property type="entry name" value="Pseudouridine synthase"/>
    <property type="match status" value="1"/>
</dbReference>
<feature type="domain" description="Pseudouridine synthase II N-terminal" evidence="6">
    <location>
        <begin position="33"/>
        <end position="181"/>
    </location>
</feature>
<dbReference type="HAMAP" id="MF_01080">
    <property type="entry name" value="TruB_bact"/>
    <property type="match status" value="1"/>
</dbReference>
<gene>
    <name evidence="5" type="primary">truB</name>
    <name evidence="9" type="ORF">EDC57_1284</name>
</gene>
<accession>A0A3N1XZR0</accession>
<dbReference type="RefSeq" id="WP_123401071.1">
    <property type="nucleotide sequence ID" value="NZ_RJVI01000002.1"/>
</dbReference>
<evidence type="ECO:0000313" key="10">
    <source>
        <dbReference type="Proteomes" id="UP000276634"/>
    </source>
</evidence>
<dbReference type="Pfam" id="PF01509">
    <property type="entry name" value="TruB_N"/>
    <property type="match status" value="1"/>
</dbReference>
<reference evidence="9 10" key="1">
    <citation type="submission" date="2018-11" db="EMBL/GenBank/DDBJ databases">
        <title>Genomic Encyclopedia of Type Strains, Phase IV (KMG-IV): sequencing the most valuable type-strain genomes for metagenomic binning, comparative biology and taxonomic classification.</title>
        <authorList>
            <person name="Goeker M."/>
        </authorList>
    </citation>
    <scope>NUCLEOTIDE SEQUENCE [LARGE SCALE GENOMIC DNA]</scope>
    <source>
        <strain evidence="9 10">DSM 100275</strain>
    </source>
</reference>
<dbReference type="SUPFAM" id="SSF88697">
    <property type="entry name" value="PUA domain-like"/>
    <property type="match status" value="1"/>
</dbReference>
<keyword evidence="4 5" id="KW-0413">Isomerase</keyword>
<evidence type="ECO:0000256" key="4">
    <source>
        <dbReference type="ARBA" id="ARBA00023235"/>
    </source>
</evidence>
<proteinExistence type="inferred from homology"/>
<dbReference type="OrthoDB" id="9802309at2"/>
<evidence type="ECO:0000259" key="6">
    <source>
        <dbReference type="Pfam" id="PF01509"/>
    </source>
</evidence>
<dbReference type="GO" id="GO:0160148">
    <property type="term" value="F:tRNA pseudouridine(55) synthase activity"/>
    <property type="evidence" value="ECO:0007669"/>
    <property type="project" value="UniProtKB-EC"/>
</dbReference>
<evidence type="ECO:0000259" key="8">
    <source>
        <dbReference type="Pfam" id="PF16198"/>
    </source>
</evidence>
<dbReference type="AlphaFoldDB" id="A0A3N1XZR0"/>
<comment type="function">
    <text evidence="5">Responsible for synthesis of pseudouridine from uracil-55 in the psi GC loop of transfer RNAs.</text>
</comment>
<dbReference type="InterPro" id="IPR036974">
    <property type="entry name" value="PUA_sf"/>
</dbReference>
<dbReference type="Pfam" id="PF16198">
    <property type="entry name" value="TruB_C_2"/>
    <property type="match status" value="1"/>
</dbReference>
<organism evidence="9 10">
    <name type="scientific">Inmirania thermothiophila</name>
    <dbReference type="NCBI Taxonomy" id="1750597"/>
    <lineage>
        <taxon>Bacteria</taxon>
        <taxon>Pseudomonadati</taxon>
        <taxon>Pseudomonadota</taxon>
        <taxon>Gammaproteobacteria</taxon>
        <taxon>Chromatiales</taxon>
        <taxon>Ectothiorhodospiraceae</taxon>
        <taxon>Inmirania</taxon>
    </lineage>
</organism>
<keyword evidence="3 5" id="KW-0819">tRNA processing</keyword>
<dbReference type="InterPro" id="IPR032819">
    <property type="entry name" value="TruB_C"/>
</dbReference>
<evidence type="ECO:0000259" key="7">
    <source>
        <dbReference type="Pfam" id="PF09157"/>
    </source>
</evidence>
<evidence type="ECO:0000256" key="2">
    <source>
        <dbReference type="ARBA" id="ARBA00005642"/>
    </source>
</evidence>
<sequence>MSQRRANRRNVSGVLLLDKPPGITSNRALQIVKRLYRARKAGHTGSLDPLASGLLPVCLGEATKLSGFLLGADKRYWVRVRLGVRTETGDADGAVVEERPVPALERAAVEAVLARFRGEIEQIPPMYSALRHQGERLYRLARQGQEVERRPRRVTIHALALVGMEGETLEIEVHCSKGTYIRTLAEDIGEALGCGGHVAALRRTGVGPYGAEGMVTLEQVREAAEAGTDALDRLLLPMESALAAWPEIRLDADAAYYLRQGQPVLVPRAPTAGWVRLYAPDAAFLGVGEILDDGRVAPRRLVRAG</sequence>
<evidence type="ECO:0000313" key="9">
    <source>
        <dbReference type="EMBL" id="ROR32094.1"/>
    </source>
</evidence>
<dbReference type="InterPro" id="IPR020103">
    <property type="entry name" value="PsdUridine_synth_cat_dom_sf"/>
</dbReference>
<dbReference type="CDD" id="cd02573">
    <property type="entry name" value="PseudoU_synth_EcTruB"/>
    <property type="match status" value="1"/>
</dbReference>
<feature type="active site" description="Nucleophile" evidence="5">
    <location>
        <position position="48"/>
    </location>
</feature>
<dbReference type="CDD" id="cd21152">
    <property type="entry name" value="PUA_TruB_bacterial"/>
    <property type="match status" value="1"/>
</dbReference>
<dbReference type="FunFam" id="2.30.130.10:FF:000012">
    <property type="entry name" value="tRNA pseudouridine synthase B"/>
    <property type="match status" value="1"/>
</dbReference>
<comment type="similarity">
    <text evidence="2 5">Belongs to the pseudouridine synthase TruB family. Type 1 subfamily.</text>
</comment>
<dbReference type="Gene3D" id="2.30.130.10">
    <property type="entry name" value="PUA domain"/>
    <property type="match status" value="1"/>
</dbReference>
<protein>
    <recommendedName>
        <fullName evidence="5">tRNA pseudouridine synthase B</fullName>
        <ecNumber evidence="5">5.4.99.25</ecNumber>
    </recommendedName>
    <alternativeName>
        <fullName evidence="5">tRNA pseudouridine(55) synthase</fullName>
        <shortName evidence="5">Psi55 synthase</shortName>
    </alternativeName>
    <alternativeName>
        <fullName evidence="5">tRNA pseudouridylate synthase</fullName>
    </alternativeName>
    <alternativeName>
        <fullName evidence="5">tRNA-uridine isomerase</fullName>
    </alternativeName>
</protein>
<dbReference type="InterPro" id="IPR015240">
    <property type="entry name" value="tRNA_sdUridine_synth_fam1_C"/>
</dbReference>
<comment type="catalytic activity">
    <reaction evidence="1 5">
        <text>uridine(55) in tRNA = pseudouridine(55) in tRNA</text>
        <dbReference type="Rhea" id="RHEA:42532"/>
        <dbReference type="Rhea" id="RHEA-COMP:10101"/>
        <dbReference type="Rhea" id="RHEA-COMP:10102"/>
        <dbReference type="ChEBI" id="CHEBI:65314"/>
        <dbReference type="ChEBI" id="CHEBI:65315"/>
        <dbReference type="EC" id="5.4.99.25"/>
    </reaction>
</comment>